<dbReference type="GO" id="GO:0034220">
    <property type="term" value="P:monoatomic ion transmembrane transport"/>
    <property type="evidence" value="ECO:0007669"/>
    <property type="project" value="UniProtKB-KW"/>
</dbReference>
<dbReference type="PANTHER" id="PTHR11537">
    <property type="entry name" value="VOLTAGE-GATED POTASSIUM CHANNEL"/>
    <property type="match status" value="1"/>
</dbReference>
<dbReference type="Proteomes" id="UP001501490">
    <property type="component" value="Unassembled WGS sequence"/>
</dbReference>
<evidence type="ECO:0000256" key="8">
    <source>
        <dbReference type="SAM" id="Phobius"/>
    </source>
</evidence>
<protein>
    <submittedName>
        <fullName evidence="10">Potassium channel family protein</fullName>
    </submittedName>
</protein>
<comment type="subcellular location">
    <subcellularLocation>
        <location evidence="1">Membrane</location>
        <topology evidence="1">Multi-pass membrane protein</topology>
    </subcellularLocation>
</comment>
<keyword evidence="5" id="KW-0406">Ion transport</keyword>
<comment type="caution">
    <text evidence="10">The sequence shown here is derived from an EMBL/GenBank/DDBJ whole genome shotgun (WGS) entry which is preliminary data.</text>
</comment>
<gene>
    <name evidence="10" type="ORF">GCM10022236_15840</name>
</gene>
<evidence type="ECO:0000256" key="5">
    <source>
        <dbReference type="ARBA" id="ARBA00023065"/>
    </source>
</evidence>
<feature type="domain" description="Potassium channel" evidence="9">
    <location>
        <begin position="134"/>
        <end position="210"/>
    </location>
</feature>
<proteinExistence type="predicted"/>
<dbReference type="RefSeq" id="WP_344803138.1">
    <property type="nucleotide sequence ID" value="NZ_BAABAB010000010.1"/>
</dbReference>
<keyword evidence="7 10" id="KW-0407">Ion channel</keyword>
<dbReference type="InterPro" id="IPR013099">
    <property type="entry name" value="K_chnl_dom"/>
</dbReference>
<keyword evidence="6 8" id="KW-0472">Membrane</keyword>
<dbReference type="SUPFAM" id="SSF81324">
    <property type="entry name" value="Voltage-gated potassium channels"/>
    <property type="match status" value="1"/>
</dbReference>
<evidence type="ECO:0000259" key="9">
    <source>
        <dbReference type="Pfam" id="PF07885"/>
    </source>
</evidence>
<feature type="transmembrane region" description="Helical" evidence="8">
    <location>
        <begin position="123"/>
        <end position="141"/>
    </location>
</feature>
<keyword evidence="4 8" id="KW-1133">Transmembrane helix</keyword>
<sequence length="254" mass="28061">MTHVDDASDGTALRRWEQHAEIPLMIGAFVFLIVYAVPILWPQLPPDSLRWCRWLAWLAWGVFVVDYVARAILAPDRRSYLIRHWADLLVIALPLLRPLRLLRLIALLSVLNRRVATRLRGRIAIYVAGGSLLLAFCAALAELDVERNAPHATIVTFGDAMWWAATTMTTVGYGDTYPVTARGRVIAVVLMIGGIALLGTVTATLASWLVEAVQNEKQEAVDLRAELTALHAKIDTMIDPSGAHTGHHKSHPAD</sequence>
<dbReference type="InterPro" id="IPR028325">
    <property type="entry name" value="VG_K_chnl"/>
</dbReference>
<name>A0ABP6ZMR4_9ACTN</name>
<feature type="transmembrane region" description="Helical" evidence="8">
    <location>
        <begin position="22"/>
        <end position="42"/>
    </location>
</feature>
<feature type="transmembrane region" description="Helical" evidence="8">
    <location>
        <begin position="54"/>
        <end position="73"/>
    </location>
</feature>
<evidence type="ECO:0000256" key="7">
    <source>
        <dbReference type="ARBA" id="ARBA00023303"/>
    </source>
</evidence>
<keyword evidence="2" id="KW-0813">Transport</keyword>
<keyword evidence="3 8" id="KW-0812">Transmembrane</keyword>
<dbReference type="PANTHER" id="PTHR11537:SF254">
    <property type="entry name" value="POTASSIUM VOLTAGE-GATED CHANNEL PROTEIN SHAB"/>
    <property type="match status" value="1"/>
</dbReference>
<organism evidence="10 11">
    <name type="scientific">Microlunatus ginsengisoli</name>
    <dbReference type="NCBI Taxonomy" id="363863"/>
    <lineage>
        <taxon>Bacteria</taxon>
        <taxon>Bacillati</taxon>
        <taxon>Actinomycetota</taxon>
        <taxon>Actinomycetes</taxon>
        <taxon>Propionibacteriales</taxon>
        <taxon>Propionibacteriaceae</taxon>
        <taxon>Microlunatus</taxon>
    </lineage>
</organism>
<evidence type="ECO:0000256" key="4">
    <source>
        <dbReference type="ARBA" id="ARBA00022989"/>
    </source>
</evidence>
<evidence type="ECO:0000313" key="10">
    <source>
        <dbReference type="EMBL" id="GAA3614748.1"/>
    </source>
</evidence>
<dbReference type="Pfam" id="PF07885">
    <property type="entry name" value="Ion_trans_2"/>
    <property type="match status" value="1"/>
</dbReference>
<evidence type="ECO:0000256" key="6">
    <source>
        <dbReference type="ARBA" id="ARBA00023136"/>
    </source>
</evidence>
<dbReference type="EMBL" id="BAABAB010000010">
    <property type="protein sequence ID" value="GAA3614748.1"/>
    <property type="molecule type" value="Genomic_DNA"/>
</dbReference>
<reference evidence="11" key="1">
    <citation type="journal article" date="2019" name="Int. J. Syst. Evol. Microbiol.">
        <title>The Global Catalogue of Microorganisms (GCM) 10K type strain sequencing project: providing services to taxonomists for standard genome sequencing and annotation.</title>
        <authorList>
            <consortium name="The Broad Institute Genomics Platform"/>
            <consortium name="The Broad Institute Genome Sequencing Center for Infectious Disease"/>
            <person name="Wu L."/>
            <person name="Ma J."/>
        </authorList>
    </citation>
    <scope>NUCLEOTIDE SEQUENCE [LARGE SCALE GENOMIC DNA]</scope>
    <source>
        <strain evidence="11">JCM 16929</strain>
    </source>
</reference>
<dbReference type="Gene3D" id="1.20.5.110">
    <property type="match status" value="1"/>
</dbReference>
<evidence type="ECO:0000256" key="2">
    <source>
        <dbReference type="ARBA" id="ARBA00022448"/>
    </source>
</evidence>
<evidence type="ECO:0000256" key="3">
    <source>
        <dbReference type="ARBA" id="ARBA00022692"/>
    </source>
</evidence>
<accession>A0ABP6ZMR4</accession>
<evidence type="ECO:0000313" key="11">
    <source>
        <dbReference type="Proteomes" id="UP001501490"/>
    </source>
</evidence>
<dbReference type="InterPro" id="IPR027359">
    <property type="entry name" value="Volt_channel_dom_sf"/>
</dbReference>
<dbReference type="Gene3D" id="1.10.287.70">
    <property type="match status" value="1"/>
</dbReference>
<keyword evidence="11" id="KW-1185">Reference proteome</keyword>
<feature type="transmembrane region" description="Helical" evidence="8">
    <location>
        <begin position="153"/>
        <end position="173"/>
    </location>
</feature>
<feature type="transmembrane region" description="Helical" evidence="8">
    <location>
        <begin position="185"/>
        <end position="210"/>
    </location>
</feature>
<evidence type="ECO:0000256" key="1">
    <source>
        <dbReference type="ARBA" id="ARBA00004141"/>
    </source>
</evidence>
<dbReference type="Gene3D" id="1.20.120.350">
    <property type="entry name" value="Voltage-gated potassium channels. Chain C"/>
    <property type="match status" value="1"/>
</dbReference>